<proteinExistence type="predicted"/>
<reference evidence="1" key="1">
    <citation type="journal article" date="2021" name="Proc. Natl. Acad. Sci. U.S.A.">
        <title>A Catalog of Tens of Thousands of Viruses from Human Metagenomes Reveals Hidden Associations with Chronic Diseases.</title>
        <authorList>
            <person name="Tisza M.J."/>
            <person name="Buck C.B."/>
        </authorList>
    </citation>
    <scope>NUCLEOTIDE SEQUENCE</scope>
    <source>
        <strain evidence="1">Cto3L1</strain>
    </source>
</reference>
<sequence>MTAIKERILGAVSVMSDADAETVWELIMTNFPKRTWDDIETVVPDEWDLKMLHDAKNNPDCKEFISSEDAMKELGL</sequence>
<evidence type="ECO:0000313" key="1">
    <source>
        <dbReference type="EMBL" id="DAF53251.1"/>
    </source>
</evidence>
<dbReference type="EMBL" id="BK032650">
    <property type="protein sequence ID" value="DAF53251.1"/>
    <property type="molecule type" value="Genomic_DNA"/>
</dbReference>
<protein>
    <submittedName>
        <fullName evidence="1">Uncharacterized protein</fullName>
    </submittedName>
</protein>
<name>A0A8S5SR11_9CAUD</name>
<organism evidence="1">
    <name type="scientific">Siphoviridae sp. cto3L1</name>
    <dbReference type="NCBI Taxonomy" id="2827942"/>
    <lineage>
        <taxon>Viruses</taxon>
        <taxon>Duplodnaviria</taxon>
        <taxon>Heunggongvirae</taxon>
        <taxon>Uroviricota</taxon>
        <taxon>Caudoviricetes</taxon>
    </lineage>
</organism>
<accession>A0A8S5SR11</accession>